<proteinExistence type="predicted"/>
<gene>
    <name evidence="1" type="ORF">DPEC_G00140750</name>
</gene>
<sequence length="436" mass="47904">MKKNNSSKRGLPETNQHPTQPDKIGWIRKFCGKGIFREIWKNRFVILKGEQLYISDKEVKDEKKIQEVVDLTDYERSEELRKAKSRSKKNHSKFTLLRCRTPGNTVPNLVFLAVSPEEKESWINALNGAITRAKNSVLDEVTVEDENLLSHLTRDRAKIPHTRRLPTRGHLMAVASTSTSDGMLTLDLIQEEDSRSTDGQDCAGFQVDVDKSGRVSPDCVRSKTEGAISNISLATPVEASGKSQSLPREAAVVCDGKQRLQSPVGKSCTPQPGKRLTAAEKSRCASMDEILAHSETRAAKPRAAIPRSAASSPAATVPPVSQLQDLIAQKLERTQELLKEVRGAQGEEAERVKGRGKDSPGNRGSKGSSEGARVEVERLLKEAAATWGQAMEVLDEVKELRALYRQLDSSSTPSASLSPLTPSGSGKQTHYRKSMM</sequence>
<comment type="caution">
    <text evidence="1">The sequence shown here is derived from an EMBL/GenBank/DDBJ whole genome shotgun (WGS) entry which is preliminary data.</text>
</comment>
<accession>A0ACC2GN12</accession>
<evidence type="ECO:0000313" key="1">
    <source>
        <dbReference type="EMBL" id="KAJ8004866.1"/>
    </source>
</evidence>
<organism evidence="1 2">
    <name type="scientific">Dallia pectoralis</name>
    <name type="common">Alaska blackfish</name>
    <dbReference type="NCBI Taxonomy" id="75939"/>
    <lineage>
        <taxon>Eukaryota</taxon>
        <taxon>Metazoa</taxon>
        <taxon>Chordata</taxon>
        <taxon>Craniata</taxon>
        <taxon>Vertebrata</taxon>
        <taxon>Euteleostomi</taxon>
        <taxon>Actinopterygii</taxon>
        <taxon>Neopterygii</taxon>
        <taxon>Teleostei</taxon>
        <taxon>Protacanthopterygii</taxon>
        <taxon>Esociformes</taxon>
        <taxon>Umbridae</taxon>
        <taxon>Dallia</taxon>
    </lineage>
</organism>
<keyword evidence="2" id="KW-1185">Reference proteome</keyword>
<evidence type="ECO:0000313" key="2">
    <source>
        <dbReference type="Proteomes" id="UP001157502"/>
    </source>
</evidence>
<protein>
    <submittedName>
        <fullName evidence="1">Uncharacterized protein</fullName>
    </submittedName>
</protein>
<name>A0ACC2GN12_DALPE</name>
<dbReference type="EMBL" id="CM055738">
    <property type="protein sequence ID" value="KAJ8004866.1"/>
    <property type="molecule type" value="Genomic_DNA"/>
</dbReference>
<reference evidence="1" key="1">
    <citation type="submission" date="2021-05" db="EMBL/GenBank/DDBJ databases">
        <authorList>
            <person name="Pan Q."/>
            <person name="Jouanno E."/>
            <person name="Zahm M."/>
            <person name="Klopp C."/>
            <person name="Cabau C."/>
            <person name="Louis A."/>
            <person name="Berthelot C."/>
            <person name="Parey E."/>
            <person name="Roest Crollius H."/>
            <person name="Montfort J."/>
            <person name="Robinson-Rechavi M."/>
            <person name="Bouchez O."/>
            <person name="Lampietro C."/>
            <person name="Lopez Roques C."/>
            <person name="Donnadieu C."/>
            <person name="Postlethwait J."/>
            <person name="Bobe J."/>
            <person name="Dillon D."/>
            <person name="Chandos A."/>
            <person name="von Hippel F."/>
            <person name="Guiguen Y."/>
        </authorList>
    </citation>
    <scope>NUCLEOTIDE SEQUENCE</scope>
    <source>
        <strain evidence="1">YG-Jan2019</strain>
    </source>
</reference>
<dbReference type="Proteomes" id="UP001157502">
    <property type="component" value="Chromosome 11"/>
</dbReference>